<reference evidence="5" key="1">
    <citation type="journal article" date="2020" name="Stud. Mycol.">
        <title>101 Dothideomycetes genomes: a test case for predicting lifestyles and emergence of pathogens.</title>
        <authorList>
            <person name="Haridas S."/>
            <person name="Albert R."/>
            <person name="Binder M."/>
            <person name="Bloem J."/>
            <person name="Labutti K."/>
            <person name="Salamov A."/>
            <person name="Andreopoulos B."/>
            <person name="Baker S."/>
            <person name="Barry K."/>
            <person name="Bills G."/>
            <person name="Bluhm B."/>
            <person name="Cannon C."/>
            <person name="Castanera R."/>
            <person name="Culley D."/>
            <person name="Daum C."/>
            <person name="Ezra D."/>
            <person name="Gonzalez J."/>
            <person name="Henrissat B."/>
            <person name="Kuo A."/>
            <person name="Liang C."/>
            <person name="Lipzen A."/>
            <person name="Lutzoni F."/>
            <person name="Magnuson J."/>
            <person name="Mondo S."/>
            <person name="Nolan M."/>
            <person name="Ohm R."/>
            <person name="Pangilinan J."/>
            <person name="Park H.-J."/>
            <person name="Ramirez L."/>
            <person name="Alfaro M."/>
            <person name="Sun H."/>
            <person name="Tritt A."/>
            <person name="Yoshinaga Y."/>
            <person name="Zwiers L.-H."/>
            <person name="Turgeon B."/>
            <person name="Goodwin S."/>
            <person name="Spatafora J."/>
            <person name="Crous P."/>
            <person name="Grigoriev I."/>
        </authorList>
    </citation>
    <scope>NUCLEOTIDE SEQUENCE</scope>
    <source>
        <strain evidence="5">CBS 116435</strain>
    </source>
</reference>
<proteinExistence type="predicted"/>
<dbReference type="Pfam" id="PF20778">
    <property type="entry name" value="SLS1_C"/>
    <property type="match status" value="1"/>
</dbReference>
<evidence type="ECO:0000259" key="2">
    <source>
        <dbReference type="Pfam" id="PF14611"/>
    </source>
</evidence>
<feature type="domain" description="SLS1 C-terminal" evidence="4">
    <location>
        <begin position="535"/>
        <end position="858"/>
    </location>
</feature>
<dbReference type="InterPro" id="IPR048400">
    <property type="entry name" value="SLS1_N"/>
</dbReference>
<feature type="domain" description="SLS1 first KH" evidence="2">
    <location>
        <begin position="300"/>
        <end position="366"/>
    </location>
</feature>
<accession>A0A9P4Q8C6</accession>
<evidence type="ECO:0000259" key="4">
    <source>
        <dbReference type="Pfam" id="PF20778"/>
    </source>
</evidence>
<evidence type="ECO:0000313" key="5">
    <source>
        <dbReference type="EMBL" id="KAF2721674.1"/>
    </source>
</evidence>
<dbReference type="InterPro" id="IPR048401">
    <property type="entry name" value="SLS1_C"/>
</dbReference>
<dbReference type="EMBL" id="MU003788">
    <property type="protein sequence ID" value="KAF2721674.1"/>
    <property type="molecule type" value="Genomic_DNA"/>
</dbReference>
<comment type="caution">
    <text evidence="5">The sequence shown here is derived from an EMBL/GenBank/DDBJ whole genome shotgun (WGS) entry which is preliminary data.</text>
</comment>
<feature type="domain" description="SLS1 N-terminal" evidence="3">
    <location>
        <begin position="163"/>
        <end position="292"/>
    </location>
</feature>
<dbReference type="Pfam" id="PF20776">
    <property type="entry name" value="SLS1_N"/>
    <property type="match status" value="1"/>
</dbReference>
<dbReference type="AlphaFoldDB" id="A0A9P4Q8C6"/>
<evidence type="ECO:0000313" key="6">
    <source>
        <dbReference type="Proteomes" id="UP000799441"/>
    </source>
</evidence>
<gene>
    <name evidence="5" type="ORF">K431DRAFT_284601</name>
</gene>
<dbReference type="GO" id="GO:0005743">
    <property type="term" value="C:mitochondrial inner membrane"/>
    <property type="evidence" value="ECO:0007669"/>
    <property type="project" value="InterPro"/>
</dbReference>
<dbReference type="PANTHER" id="PTHR37919:SF2">
    <property type="entry name" value="EXPERA DOMAIN-CONTAINING PROTEIN"/>
    <property type="match status" value="1"/>
</dbReference>
<dbReference type="OrthoDB" id="5392646at2759"/>
<evidence type="ECO:0000256" key="1">
    <source>
        <dbReference type="SAM" id="MobiDB-lite"/>
    </source>
</evidence>
<protein>
    <submittedName>
        <fullName evidence="5">Uncharacterized protein</fullName>
    </submittedName>
</protein>
<dbReference type="Proteomes" id="UP000799441">
    <property type="component" value="Unassembled WGS sequence"/>
</dbReference>
<feature type="compositionally biased region" description="Basic and acidic residues" evidence="1">
    <location>
        <begin position="924"/>
        <end position="933"/>
    </location>
</feature>
<evidence type="ECO:0000259" key="3">
    <source>
        <dbReference type="Pfam" id="PF20776"/>
    </source>
</evidence>
<feature type="region of interest" description="Disordered" evidence="1">
    <location>
        <begin position="900"/>
        <end position="933"/>
    </location>
</feature>
<dbReference type="Pfam" id="PF14611">
    <property type="entry name" value="KH_SLS1_1"/>
    <property type="match status" value="1"/>
</dbReference>
<organism evidence="5 6">
    <name type="scientific">Polychaeton citri CBS 116435</name>
    <dbReference type="NCBI Taxonomy" id="1314669"/>
    <lineage>
        <taxon>Eukaryota</taxon>
        <taxon>Fungi</taxon>
        <taxon>Dikarya</taxon>
        <taxon>Ascomycota</taxon>
        <taxon>Pezizomycotina</taxon>
        <taxon>Dothideomycetes</taxon>
        <taxon>Dothideomycetidae</taxon>
        <taxon>Capnodiales</taxon>
        <taxon>Capnodiaceae</taxon>
        <taxon>Polychaeton</taxon>
    </lineage>
</organism>
<sequence length="933" mass="104613">MLSNGSRLAPTVCLRCQLQQAIRCNRRPDLSHAQSSIGNRRITPHDSVKGLTSTARRHQEEGDFQEPPEAQGNRSFKWKRIHPHGRIIGKPGRRQREASAKLGTTALGKPVDVVLLQDVVEKRRPKATETLKEDVNVEEGEVTSAAPKPATSRLPFVVEEELEPEQQEVDASIDAIRPSELLVDKKSYTRLSKNLVDSYNAEQLTRYLRANLAAAKDEPPEAASVIVKRRARGRQYQEKVQGLQKSAWRPGRTPIPERLTSAAVKIPAVGAGKEAKKRVAERILRQAWKLSIDEEQQQIGELEMNLKPWQVSMLFDLKRNGRDMYQTLLDSQFLVKSSRIETYRPHNVVRITARQHVAEEVARQLEYKLASHSKLSIPVQPIKALIGENETGKRPNKLFREGDLKEVSSLTQAVFDFEADDTIIVHALRISNALSARRNLLALLNLRGPVNGAVSMELASQYRAKSVRDTEIHKDMFMPLTMGPELHRQHHDRLWYRQCSPNQGQVASVKDASHDEPAPNVNKTVVLPDLDFLAGVASPASQEQRSVQYVKTSESESYWSGADLNGSSRQYINVGRHLAGVPRSRMPLGPQPVEIITDNSQSLFLSHCTSHTVLLSYLEPKLLEVDTSSHLSNGTTSSYLDLQYMPNLFASNGLAGMKEWPRIKLLYERPSKVSDEGGFKLRHVEAIWHQSTVSIPLPSQSYDLQLVEESLLHPNMEKFREDDQIKDLTRTLNESLRESKDAFLNPRPNITFSMPAWVTSRSTTTNTATVKKLSPQDADAWKSTDVSYLLERFELRNQRSFAPPEVETYQSDSSISALSESMHADQQALTVTEVNAGALAGRRQELSIMPVTSSERQSQSYYQRRANLVMTGLLVTDIITRAGRGDVRLRLPRVAEKRVEQPVEPVVGGGANEEAAEEAQSLGEPKDAQVHTL</sequence>
<feature type="region of interest" description="Disordered" evidence="1">
    <location>
        <begin position="31"/>
        <end position="75"/>
    </location>
</feature>
<name>A0A9P4Q8C6_9PEZI</name>
<keyword evidence="6" id="KW-1185">Reference proteome</keyword>
<dbReference type="InterPro" id="IPR032741">
    <property type="entry name" value="Sls1_KH-1"/>
</dbReference>
<dbReference type="PANTHER" id="PTHR37919">
    <property type="entry name" value="PROTEIN CBG05606"/>
    <property type="match status" value="1"/>
</dbReference>